<dbReference type="EC" id="4.3.2.9" evidence="1"/>
<protein>
    <recommendedName>
        <fullName evidence="1">gamma-glutamylcyclotransferase</fullName>
        <ecNumber evidence="1">4.3.2.9</ecNumber>
    </recommendedName>
</protein>
<evidence type="ECO:0000313" key="6">
    <source>
        <dbReference type="Proteomes" id="UP000234585"/>
    </source>
</evidence>
<evidence type="ECO:0000313" key="5">
    <source>
        <dbReference type="EMBL" id="PLB41623.1"/>
    </source>
</evidence>
<dbReference type="InterPro" id="IPR017939">
    <property type="entry name" value="G-Glutamylcylcotransferase"/>
</dbReference>
<evidence type="ECO:0000256" key="2">
    <source>
        <dbReference type="ARBA" id="ARBA00023239"/>
    </source>
</evidence>
<proteinExistence type="predicted"/>
<feature type="binding site" evidence="4">
    <location>
        <begin position="15"/>
        <end position="20"/>
    </location>
    <ligand>
        <name>substrate</name>
    </ligand>
</feature>
<feature type="active site" description="Proton acceptor" evidence="3">
    <location>
        <position position="108"/>
    </location>
</feature>
<gene>
    <name evidence="5" type="ORF">BDW47DRAFT_56663</name>
</gene>
<feature type="binding site" evidence="4">
    <location>
        <position position="155"/>
    </location>
    <ligand>
        <name>substrate</name>
    </ligand>
</feature>
<dbReference type="EMBL" id="KZ559120">
    <property type="protein sequence ID" value="PLB41623.1"/>
    <property type="molecule type" value="Genomic_DNA"/>
</dbReference>
<dbReference type="CDD" id="cd06661">
    <property type="entry name" value="GGCT_like"/>
    <property type="match status" value="1"/>
</dbReference>
<dbReference type="RefSeq" id="XP_024675635.1">
    <property type="nucleotide sequence ID" value="XM_024819328.1"/>
</dbReference>
<dbReference type="InterPro" id="IPR013024">
    <property type="entry name" value="GGCT-like"/>
</dbReference>
<dbReference type="GeneID" id="36526488"/>
<dbReference type="PANTHER" id="PTHR12935:SF0">
    <property type="entry name" value="GAMMA-GLUTAMYLCYCLOTRANSFERASE"/>
    <property type="match status" value="1"/>
</dbReference>
<dbReference type="GO" id="GO:0003839">
    <property type="term" value="F:gamma-glutamylcyclotransferase activity"/>
    <property type="evidence" value="ECO:0007669"/>
    <property type="project" value="UniProtKB-EC"/>
</dbReference>
<keyword evidence="2" id="KW-0456">Lyase</keyword>
<dbReference type="PANTHER" id="PTHR12935">
    <property type="entry name" value="GAMMA-GLUTAMYLCYCLOTRANSFERASE"/>
    <property type="match status" value="1"/>
</dbReference>
<dbReference type="STRING" id="41067.A0A2I2FLY0"/>
<evidence type="ECO:0000256" key="4">
    <source>
        <dbReference type="PIRSR" id="PIRSR617939-2"/>
    </source>
</evidence>
<keyword evidence="6" id="KW-1185">Reference proteome</keyword>
<dbReference type="Proteomes" id="UP000234585">
    <property type="component" value="Unassembled WGS sequence"/>
</dbReference>
<sequence length="261" mass="28977">MTLHHWNPPDQPIWYFAYGSNLAHSIFTGTRKIIPLATKSVSIPGWTLVFDIGGLPYIEPAFASIQPGSVLSDEKRDVEKDASTIAPTVEGVAYLVTPAQLRSIMASEGGLYAYRRVVLRALPLYPADGDASGMAVVTLVTGESRTPAGVPSRRYMDLITTGSGEQHLSPPYQAYLSTLPSYHPPIRDHSPWQWLGAQLFLLFWLPLYKLLQWVLETTANMDPEGHAPEGLCVLVRTINAVMWCWHDRVHSRVWGRGDGLI</sequence>
<evidence type="ECO:0000256" key="1">
    <source>
        <dbReference type="ARBA" id="ARBA00012346"/>
    </source>
</evidence>
<evidence type="ECO:0000256" key="3">
    <source>
        <dbReference type="PIRSR" id="PIRSR617939-1"/>
    </source>
</evidence>
<organism evidence="5 6">
    <name type="scientific">Aspergillus candidus</name>
    <dbReference type="NCBI Taxonomy" id="41067"/>
    <lineage>
        <taxon>Eukaryota</taxon>
        <taxon>Fungi</taxon>
        <taxon>Dikarya</taxon>
        <taxon>Ascomycota</taxon>
        <taxon>Pezizomycotina</taxon>
        <taxon>Eurotiomycetes</taxon>
        <taxon>Eurotiomycetidae</taxon>
        <taxon>Eurotiales</taxon>
        <taxon>Aspergillaceae</taxon>
        <taxon>Aspergillus</taxon>
        <taxon>Aspergillus subgen. Circumdati</taxon>
    </lineage>
</organism>
<dbReference type="OrthoDB" id="2017317at2759"/>
<reference evidence="5 6" key="1">
    <citation type="submission" date="2017-12" db="EMBL/GenBank/DDBJ databases">
        <authorList>
            <consortium name="DOE Joint Genome Institute"/>
            <person name="Haridas S."/>
            <person name="Kjaerbolling I."/>
            <person name="Vesth T.C."/>
            <person name="Frisvad J.C."/>
            <person name="Nybo J.L."/>
            <person name="Theobald S."/>
            <person name="Kuo A."/>
            <person name="Bowyer P."/>
            <person name="Matsuda Y."/>
            <person name="Mondo S."/>
            <person name="Lyhne E.K."/>
            <person name="Kogle M.E."/>
            <person name="Clum A."/>
            <person name="Lipzen A."/>
            <person name="Salamov A."/>
            <person name="Ngan C.Y."/>
            <person name="Daum C."/>
            <person name="Chiniquy J."/>
            <person name="Barry K."/>
            <person name="LaButti K."/>
            <person name="Simmons B.A."/>
            <person name="Magnuson J.K."/>
            <person name="Mortensen U.H."/>
            <person name="Larsen T.O."/>
            <person name="Grigoriev I.V."/>
            <person name="Baker S.E."/>
            <person name="Andersen M.R."/>
            <person name="Nordberg H.P."/>
            <person name="Cantor M.N."/>
            <person name="Hua S.X."/>
        </authorList>
    </citation>
    <scope>NUCLEOTIDE SEQUENCE [LARGE SCALE GENOMIC DNA]</scope>
    <source>
        <strain evidence="5 6">CBS 102.13</strain>
    </source>
</reference>
<accession>A0A2I2FLY0</accession>
<name>A0A2I2FLY0_ASPCN</name>
<dbReference type="Gene3D" id="3.10.490.10">
    <property type="entry name" value="Gamma-glutamyl cyclotransferase-like"/>
    <property type="match status" value="1"/>
</dbReference>
<dbReference type="AlphaFoldDB" id="A0A2I2FLY0"/>